<name>A0A9D4R0Y5_DREPO</name>
<reference evidence="3" key="1">
    <citation type="journal article" date="2019" name="bioRxiv">
        <title>The Genome of the Zebra Mussel, Dreissena polymorpha: A Resource for Invasive Species Research.</title>
        <authorList>
            <person name="McCartney M.A."/>
            <person name="Auch B."/>
            <person name="Kono T."/>
            <person name="Mallez S."/>
            <person name="Zhang Y."/>
            <person name="Obille A."/>
            <person name="Becker A."/>
            <person name="Abrahante J.E."/>
            <person name="Garbe J."/>
            <person name="Badalamenti J.P."/>
            <person name="Herman A."/>
            <person name="Mangelson H."/>
            <person name="Liachko I."/>
            <person name="Sullivan S."/>
            <person name="Sone E.D."/>
            <person name="Koren S."/>
            <person name="Silverstein K.A.T."/>
            <person name="Beckman K.B."/>
            <person name="Gohl D.M."/>
        </authorList>
    </citation>
    <scope>NUCLEOTIDE SEQUENCE</scope>
    <source>
        <strain evidence="3">Duluth1</strain>
        <tissue evidence="3">Whole animal</tissue>
    </source>
</reference>
<dbReference type="AlphaFoldDB" id="A0A9D4R0Y5"/>
<dbReference type="InterPro" id="IPR006202">
    <property type="entry name" value="Neur_chan_lig-bd"/>
</dbReference>
<dbReference type="Gene3D" id="2.70.170.10">
    <property type="entry name" value="Neurotransmitter-gated ion-channel ligand-binding domain"/>
    <property type="match status" value="1"/>
</dbReference>
<organism evidence="3 4">
    <name type="scientific">Dreissena polymorpha</name>
    <name type="common">Zebra mussel</name>
    <name type="synonym">Mytilus polymorpha</name>
    <dbReference type="NCBI Taxonomy" id="45954"/>
    <lineage>
        <taxon>Eukaryota</taxon>
        <taxon>Metazoa</taxon>
        <taxon>Spiralia</taxon>
        <taxon>Lophotrochozoa</taxon>
        <taxon>Mollusca</taxon>
        <taxon>Bivalvia</taxon>
        <taxon>Autobranchia</taxon>
        <taxon>Heteroconchia</taxon>
        <taxon>Euheterodonta</taxon>
        <taxon>Imparidentia</taxon>
        <taxon>Neoheterodontei</taxon>
        <taxon>Myida</taxon>
        <taxon>Dreissenoidea</taxon>
        <taxon>Dreissenidae</taxon>
        <taxon>Dreissena</taxon>
    </lineage>
</organism>
<feature type="signal peptide" evidence="1">
    <location>
        <begin position="1"/>
        <end position="24"/>
    </location>
</feature>
<evidence type="ECO:0000259" key="2">
    <source>
        <dbReference type="Pfam" id="PF02931"/>
    </source>
</evidence>
<dbReference type="EMBL" id="JAIWYP010000003">
    <property type="protein sequence ID" value="KAH3851026.1"/>
    <property type="molecule type" value="Genomic_DNA"/>
</dbReference>
<sequence length="121" mass="13801">MTPIWVALAATLTVLMTSFNGVPAKTVTDAERLFSDLMVGYSKMFRPVLNESIQVVVSTWLDLVSIQDFNEVEEKISFTALLYLAWNDERLVWDPKDYGGIDNLYIDVSKIWVPNDAYEQC</sequence>
<dbReference type="Pfam" id="PF02931">
    <property type="entry name" value="Neur_chan_LBD"/>
    <property type="match status" value="1"/>
</dbReference>
<keyword evidence="1" id="KW-0732">Signal</keyword>
<dbReference type="InterPro" id="IPR036734">
    <property type="entry name" value="Neur_chan_lig-bd_sf"/>
</dbReference>
<gene>
    <name evidence="3" type="ORF">DPMN_093503</name>
</gene>
<evidence type="ECO:0000256" key="1">
    <source>
        <dbReference type="SAM" id="SignalP"/>
    </source>
</evidence>
<dbReference type="GO" id="GO:0016020">
    <property type="term" value="C:membrane"/>
    <property type="evidence" value="ECO:0007669"/>
    <property type="project" value="InterPro"/>
</dbReference>
<dbReference type="GO" id="GO:0005230">
    <property type="term" value="F:extracellular ligand-gated monoatomic ion channel activity"/>
    <property type="evidence" value="ECO:0007669"/>
    <property type="project" value="InterPro"/>
</dbReference>
<feature type="domain" description="Neurotransmitter-gated ion-channel ligand-binding" evidence="2">
    <location>
        <begin position="31"/>
        <end position="115"/>
    </location>
</feature>
<protein>
    <recommendedName>
        <fullName evidence="2">Neurotransmitter-gated ion-channel ligand-binding domain-containing protein</fullName>
    </recommendedName>
</protein>
<proteinExistence type="predicted"/>
<keyword evidence="4" id="KW-1185">Reference proteome</keyword>
<feature type="chain" id="PRO_5039314326" description="Neurotransmitter-gated ion-channel ligand-binding domain-containing protein" evidence="1">
    <location>
        <begin position="25"/>
        <end position="121"/>
    </location>
</feature>
<reference evidence="3" key="2">
    <citation type="submission" date="2020-11" db="EMBL/GenBank/DDBJ databases">
        <authorList>
            <person name="McCartney M.A."/>
            <person name="Auch B."/>
            <person name="Kono T."/>
            <person name="Mallez S."/>
            <person name="Becker A."/>
            <person name="Gohl D.M."/>
            <person name="Silverstein K.A.T."/>
            <person name="Koren S."/>
            <person name="Bechman K.B."/>
            <person name="Herman A."/>
            <person name="Abrahante J.E."/>
            <person name="Garbe J."/>
        </authorList>
    </citation>
    <scope>NUCLEOTIDE SEQUENCE</scope>
    <source>
        <strain evidence="3">Duluth1</strain>
        <tissue evidence="3">Whole animal</tissue>
    </source>
</reference>
<accession>A0A9D4R0Y5</accession>
<comment type="caution">
    <text evidence="3">The sequence shown here is derived from an EMBL/GenBank/DDBJ whole genome shotgun (WGS) entry which is preliminary data.</text>
</comment>
<evidence type="ECO:0000313" key="3">
    <source>
        <dbReference type="EMBL" id="KAH3851026.1"/>
    </source>
</evidence>
<dbReference type="SUPFAM" id="SSF63712">
    <property type="entry name" value="Nicotinic receptor ligand binding domain-like"/>
    <property type="match status" value="1"/>
</dbReference>
<dbReference type="Proteomes" id="UP000828390">
    <property type="component" value="Unassembled WGS sequence"/>
</dbReference>
<evidence type="ECO:0000313" key="4">
    <source>
        <dbReference type="Proteomes" id="UP000828390"/>
    </source>
</evidence>